<reference evidence="4 5" key="1">
    <citation type="journal article" date="2014" name="Nat. Genet.">
        <title>Genome and transcriptome of the porcine whipworm Trichuris suis.</title>
        <authorList>
            <person name="Jex A.R."/>
            <person name="Nejsum P."/>
            <person name="Schwarz E.M."/>
            <person name="Hu L."/>
            <person name="Young N.D."/>
            <person name="Hall R.S."/>
            <person name="Korhonen P.K."/>
            <person name="Liao S."/>
            <person name="Thamsborg S."/>
            <person name="Xia J."/>
            <person name="Xu P."/>
            <person name="Wang S."/>
            <person name="Scheerlinck J.P."/>
            <person name="Hofmann A."/>
            <person name="Sternberg P.W."/>
            <person name="Wang J."/>
            <person name="Gasser R.B."/>
        </authorList>
    </citation>
    <scope>NUCLEOTIDE SEQUENCE [LARGE SCALE GENOMIC DNA]</scope>
    <source>
        <strain evidence="4">DCEP-RM93M</strain>
    </source>
</reference>
<dbReference type="PROSITE" id="PS50084">
    <property type="entry name" value="KH_TYPE_1"/>
    <property type="match status" value="3"/>
</dbReference>
<dbReference type="InterPro" id="IPR004087">
    <property type="entry name" value="KH_dom"/>
</dbReference>
<dbReference type="SUPFAM" id="SSF54791">
    <property type="entry name" value="Eukaryotic type KH-domain (KH-domain type I)"/>
    <property type="match status" value="3"/>
</dbReference>
<gene>
    <name evidence="4" type="ORF">M513_04020</name>
</gene>
<dbReference type="Gene3D" id="3.30.1370.10">
    <property type="entry name" value="K Homology domain, type 1"/>
    <property type="match status" value="3"/>
</dbReference>
<dbReference type="CDD" id="cd22432">
    <property type="entry name" value="KH-I_HNRNPK_rpt1"/>
    <property type="match status" value="1"/>
</dbReference>
<proteinExistence type="predicted"/>
<dbReference type="Pfam" id="PF00013">
    <property type="entry name" value="KH_1"/>
    <property type="match status" value="3"/>
</dbReference>
<dbReference type="OrthoDB" id="442947at2759"/>
<dbReference type="AlphaFoldDB" id="A0A085MD06"/>
<keyword evidence="1" id="KW-0677">Repeat</keyword>
<keyword evidence="5" id="KW-1185">Reference proteome</keyword>
<evidence type="ECO:0000313" key="5">
    <source>
        <dbReference type="Proteomes" id="UP000030764"/>
    </source>
</evidence>
<accession>A0A085MD06</accession>
<dbReference type="Proteomes" id="UP000030764">
    <property type="component" value="Unassembled WGS sequence"/>
</dbReference>
<dbReference type="SMART" id="SM00322">
    <property type="entry name" value="KH"/>
    <property type="match status" value="3"/>
</dbReference>
<feature type="domain" description="K Homology" evidence="3">
    <location>
        <begin position="288"/>
        <end position="358"/>
    </location>
</feature>
<evidence type="ECO:0000259" key="3">
    <source>
        <dbReference type="SMART" id="SM00322"/>
    </source>
</evidence>
<evidence type="ECO:0000256" key="2">
    <source>
        <dbReference type="PROSITE-ProRule" id="PRU00117"/>
    </source>
</evidence>
<feature type="domain" description="K Homology" evidence="3">
    <location>
        <begin position="53"/>
        <end position="122"/>
    </location>
</feature>
<evidence type="ECO:0000256" key="1">
    <source>
        <dbReference type="ARBA" id="ARBA00022737"/>
    </source>
</evidence>
<sequence length="369" mass="40156">MSISCSSDKLNTSSAYPKDRLVPATSMQEKMKRFSDNRVGANDAVKRVRDLGNQLLVRLLIPSRAAGAVIGKGGSFIQYLRSEKNAVINLPDSDNPERVVYISSNDMLNIVSCVAEIIPKLEEGRYSPESELRVLIHHSQAGAVIGRAGFKINEIRESTGANIKVFTDCAPMSSDRVVQFSGSRDAIVNALFEVMKLCQAVRSEKYAQTPIRGVDQPYDPVNYDLDVVCSYGGFPPDKAWKNRRPIGGQMLGVRPVPAPFHGVAAAPPFASPIGVYAQPPPTIFAEGPLQTVRVTIPNDLAGSIIGRRGERINRIRQESRANIVVDPPVAGAVDRVITISGLPSQIRLGHFLLQQCLRSIPPLRRPGVA</sequence>
<feature type="domain" description="K Homology" evidence="3">
    <location>
        <begin position="128"/>
        <end position="199"/>
    </location>
</feature>
<dbReference type="GO" id="GO:0003723">
    <property type="term" value="F:RNA binding"/>
    <property type="evidence" value="ECO:0007669"/>
    <property type="project" value="UniProtKB-UniRule"/>
</dbReference>
<keyword evidence="2" id="KW-0694">RNA-binding</keyword>
<dbReference type="PANTHER" id="PTHR10288">
    <property type="entry name" value="KH DOMAIN CONTAINING RNA BINDING PROTEIN"/>
    <property type="match status" value="1"/>
</dbReference>
<dbReference type="CDD" id="cd22433">
    <property type="entry name" value="KH-I_HNRNPK_rpt2"/>
    <property type="match status" value="1"/>
</dbReference>
<dbReference type="InterPro" id="IPR036612">
    <property type="entry name" value="KH_dom_type_1_sf"/>
</dbReference>
<dbReference type="CDD" id="cd22434">
    <property type="entry name" value="KH-I_HNRNPK_rpt3"/>
    <property type="match status" value="1"/>
</dbReference>
<protein>
    <recommendedName>
        <fullName evidence="3">K Homology domain-containing protein</fullName>
    </recommendedName>
</protein>
<name>A0A085MD06_9BILA</name>
<dbReference type="EMBL" id="KL363202">
    <property type="protein sequence ID" value="KFD55102.1"/>
    <property type="molecule type" value="Genomic_DNA"/>
</dbReference>
<organism evidence="4 5">
    <name type="scientific">Trichuris suis</name>
    <name type="common">pig whipworm</name>
    <dbReference type="NCBI Taxonomy" id="68888"/>
    <lineage>
        <taxon>Eukaryota</taxon>
        <taxon>Metazoa</taxon>
        <taxon>Ecdysozoa</taxon>
        <taxon>Nematoda</taxon>
        <taxon>Enoplea</taxon>
        <taxon>Dorylaimia</taxon>
        <taxon>Trichinellida</taxon>
        <taxon>Trichuridae</taxon>
        <taxon>Trichuris</taxon>
    </lineage>
</organism>
<evidence type="ECO:0000313" key="4">
    <source>
        <dbReference type="EMBL" id="KFD55102.1"/>
    </source>
</evidence>
<dbReference type="InterPro" id="IPR004088">
    <property type="entry name" value="KH_dom_type_1"/>
</dbReference>